<evidence type="ECO:0000256" key="3">
    <source>
        <dbReference type="ARBA" id="ARBA00022989"/>
    </source>
</evidence>
<evidence type="ECO:0000256" key="4">
    <source>
        <dbReference type="ARBA" id="ARBA00023136"/>
    </source>
</evidence>
<name>A0AAN6MID1_9PEZI</name>
<keyword evidence="4 6" id="KW-0472">Membrane</keyword>
<dbReference type="InterPro" id="IPR036259">
    <property type="entry name" value="MFS_trans_sf"/>
</dbReference>
<dbReference type="PANTHER" id="PTHR23502">
    <property type="entry name" value="MAJOR FACILITATOR SUPERFAMILY"/>
    <property type="match status" value="1"/>
</dbReference>
<feature type="transmembrane region" description="Helical" evidence="6">
    <location>
        <begin position="64"/>
        <end position="85"/>
    </location>
</feature>
<organism evidence="8 9">
    <name type="scientific">Staphylotrichum tortipilum</name>
    <dbReference type="NCBI Taxonomy" id="2831512"/>
    <lineage>
        <taxon>Eukaryota</taxon>
        <taxon>Fungi</taxon>
        <taxon>Dikarya</taxon>
        <taxon>Ascomycota</taxon>
        <taxon>Pezizomycotina</taxon>
        <taxon>Sordariomycetes</taxon>
        <taxon>Sordariomycetidae</taxon>
        <taxon>Sordariales</taxon>
        <taxon>Chaetomiaceae</taxon>
        <taxon>Staphylotrichum</taxon>
    </lineage>
</organism>
<comment type="caution">
    <text evidence="8">The sequence shown here is derived from an EMBL/GenBank/DDBJ whole genome shotgun (WGS) entry which is preliminary data.</text>
</comment>
<dbReference type="GO" id="GO:0022857">
    <property type="term" value="F:transmembrane transporter activity"/>
    <property type="evidence" value="ECO:0007669"/>
    <property type="project" value="InterPro"/>
</dbReference>
<feature type="region of interest" description="Disordered" evidence="5">
    <location>
        <begin position="259"/>
        <end position="287"/>
    </location>
</feature>
<evidence type="ECO:0000313" key="8">
    <source>
        <dbReference type="EMBL" id="KAK3901420.1"/>
    </source>
</evidence>
<dbReference type="Gene3D" id="1.20.1250.20">
    <property type="entry name" value="MFS general substrate transporter like domains"/>
    <property type="match status" value="1"/>
</dbReference>
<feature type="compositionally biased region" description="Basic and acidic residues" evidence="5">
    <location>
        <begin position="346"/>
        <end position="364"/>
    </location>
</feature>
<evidence type="ECO:0000259" key="7">
    <source>
        <dbReference type="PROSITE" id="PS50850"/>
    </source>
</evidence>
<reference evidence="8" key="1">
    <citation type="journal article" date="2023" name="Mol. Phylogenet. Evol.">
        <title>Genome-scale phylogeny and comparative genomics of the fungal order Sordariales.</title>
        <authorList>
            <person name="Hensen N."/>
            <person name="Bonometti L."/>
            <person name="Westerberg I."/>
            <person name="Brannstrom I.O."/>
            <person name="Guillou S."/>
            <person name="Cros-Aarteil S."/>
            <person name="Calhoun S."/>
            <person name="Haridas S."/>
            <person name="Kuo A."/>
            <person name="Mondo S."/>
            <person name="Pangilinan J."/>
            <person name="Riley R."/>
            <person name="LaButti K."/>
            <person name="Andreopoulos B."/>
            <person name="Lipzen A."/>
            <person name="Chen C."/>
            <person name="Yan M."/>
            <person name="Daum C."/>
            <person name="Ng V."/>
            <person name="Clum A."/>
            <person name="Steindorff A."/>
            <person name="Ohm R.A."/>
            <person name="Martin F."/>
            <person name="Silar P."/>
            <person name="Natvig D.O."/>
            <person name="Lalanne C."/>
            <person name="Gautier V."/>
            <person name="Ament-Velasquez S.L."/>
            <person name="Kruys A."/>
            <person name="Hutchinson M.I."/>
            <person name="Powell A.J."/>
            <person name="Barry K."/>
            <person name="Miller A.N."/>
            <person name="Grigoriev I.V."/>
            <person name="Debuchy R."/>
            <person name="Gladieux P."/>
            <person name="Hiltunen Thoren M."/>
            <person name="Johannesson H."/>
        </authorList>
    </citation>
    <scope>NUCLEOTIDE SEQUENCE</scope>
    <source>
        <strain evidence="8">CBS 103.79</strain>
    </source>
</reference>
<dbReference type="InterPro" id="IPR020846">
    <property type="entry name" value="MFS_dom"/>
</dbReference>
<dbReference type="AlphaFoldDB" id="A0AAN6MID1"/>
<evidence type="ECO:0000256" key="2">
    <source>
        <dbReference type="ARBA" id="ARBA00022692"/>
    </source>
</evidence>
<feature type="non-terminal residue" evidence="8">
    <location>
        <position position="415"/>
    </location>
</feature>
<dbReference type="InterPro" id="IPR011701">
    <property type="entry name" value="MFS"/>
</dbReference>
<dbReference type="EMBL" id="MU855581">
    <property type="protein sequence ID" value="KAK3901420.1"/>
    <property type="molecule type" value="Genomic_DNA"/>
</dbReference>
<evidence type="ECO:0000256" key="6">
    <source>
        <dbReference type="SAM" id="Phobius"/>
    </source>
</evidence>
<feature type="transmembrane region" description="Helical" evidence="6">
    <location>
        <begin position="105"/>
        <end position="124"/>
    </location>
</feature>
<evidence type="ECO:0000256" key="5">
    <source>
        <dbReference type="SAM" id="MobiDB-lite"/>
    </source>
</evidence>
<dbReference type="PANTHER" id="PTHR23502:SF181">
    <property type="entry name" value="MAJOR FACILITATOR SUPERFAMILY (MFS) PROFILE DOMAIN-CONTAINING PROTEIN"/>
    <property type="match status" value="1"/>
</dbReference>
<sequence length="415" mass="46005">MPGWKYAFSLPGSAVQAATPPGTVRLIEHSIAHQNGRYVDRVVKFPIPTADPADPLNWVLWRKLACLLTVSFYAFTANYISASIAPVLPMWNYFFPHHRRPLGDLMGFVAYNVLVLGLGNIIWVPLSNILGRRLTLVLSTMVLFGATACGIHFTGFTVTLIIRILQGFGSSASETVVPAVVGDLFFVHERGRWMSIYTASLASGSVVGGITGGYVAHRLGWFGQFWIGTGLSGLAFAATIFLVPETIFDRGEHTLPVQQTLPRPSRYYPSQRPRTRTQSRPRAAVPPKISLITLPSMRFTLPSRFNWPAAGDQGLALTWYKTSSSTDLTSTDESSEDSAASFTDDQNDHHDPDHPEFYPRDRSSHATASTAPTIPTFPLPPIHDCINPNRSYNYNRNRNANPNTTYNRNHNHNHI</sequence>
<feature type="transmembrane region" description="Helical" evidence="6">
    <location>
        <begin position="136"/>
        <end position="162"/>
    </location>
</feature>
<proteinExistence type="predicted"/>
<keyword evidence="3 6" id="KW-1133">Transmembrane helix</keyword>
<comment type="subcellular location">
    <subcellularLocation>
        <location evidence="1">Membrane</location>
        <topology evidence="1">Multi-pass membrane protein</topology>
    </subcellularLocation>
</comment>
<dbReference type="Proteomes" id="UP001303889">
    <property type="component" value="Unassembled WGS sequence"/>
</dbReference>
<dbReference type="PROSITE" id="PS50850">
    <property type="entry name" value="MFS"/>
    <property type="match status" value="1"/>
</dbReference>
<feature type="compositionally biased region" description="Low complexity" evidence="5">
    <location>
        <begin position="387"/>
        <end position="408"/>
    </location>
</feature>
<keyword evidence="2 6" id="KW-0812">Transmembrane</keyword>
<feature type="compositionally biased region" description="Low complexity" evidence="5">
    <location>
        <begin position="326"/>
        <end position="344"/>
    </location>
</feature>
<reference evidence="8" key="2">
    <citation type="submission" date="2023-05" db="EMBL/GenBank/DDBJ databases">
        <authorList>
            <consortium name="Lawrence Berkeley National Laboratory"/>
            <person name="Steindorff A."/>
            <person name="Hensen N."/>
            <person name="Bonometti L."/>
            <person name="Westerberg I."/>
            <person name="Brannstrom I.O."/>
            <person name="Guillou S."/>
            <person name="Cros-Aarteil S."/>
            <person name="Calhoun S."/>
            <person name="Haridas S."/>
            <person name="Kuo A."/>
            <person name="Mondo S."/>
            <person name="Pangilinan J."/>
            <person name="Riley R."/>
            <person name="Labutti K."/>
            <person name="Andreopoulos B."/>
            <person name="Lipzen A."/>
            <person name="Chen C."/>
            <person name="Yanf M."/>
            <person name="Daum C."/>
            <person name="Ng V."/>
            <person name="Clum A."/>
            <person name="Ohm R."/>
            <person name="Martin F."/>
            <person name="Silar P."/>
            <person name="Natvig D."/>
            <person name="Lalanne C."/>
            <person name="Gautier V."/>
            <person name="Ament-Velasquez S.L."/>
            <person name="Kruys A."/>
            <person name="Hutchinson M.I."/>
            <person name="Powell A.J."/>
            <person name="Barry K."/>
            <person name="Miller A.N."/>
            <person name="Grigoriev I.V."/>
            <person name="Debuchy R."/>
            <person name="Gladieux P."/>
            <person name="Thoren M.H."/>
            <person name="Johannesson H."/>
        </authorList>
    </citation>
    <scope>NUCLEOTIDE SEQUENCE</scope>
    <source>
        <strain evidence="8">CBS 103.79</strain>
    </source>
</reference>
<feature type="domain" description="Major facilitator superfamily (MFS) profile" evidence="7">
    <location>
        <begin position="66"/>
        <end position="415"/>
    </location>
</feature>
<dbReference type="Pfam" id="PF07690">
    <property type="entry name" value="MFS_1"/>
    <property type="match status" value="1"/>
</dbReference>
<dbReference type="GO" id="GO:0005886">
    <property type="term" value="C:plasma membrane"/>
    <property type="evidence" value="ECO:0007669"/>
    <property type="project" value="TreeGrafter"/>
</dbReference>
<feature type="transmembrane region" description="Helical" evidence="6">
    <location>
        <begin position="221"/>
        <end position="243"/>
    </location>
</feature>
<feature type="transmembrane region" description="Helical" evidence="6">
    <location>
        <begin position="194"/>
        <end position="215"/>
    </location>
</feature>
<accession>A0AAN6MID1</accession>
<evidence type="ECO:0000256" key="1">
    <source>
        <dbReference type="ARBA" id="ARBA00004141"/>
    </source>
</evidence>
<feature type="region of interest" description="Disordered" evidence="5">
    <location>
        <begin position="326"/>
        <end position="415"/>
    </location>
</feature>
<evidence type="ECO:0000313" key="9">
    <source>
        <dbReference type="Proteomes" id="UP001303889"/>
    </source>
</evidence>
<keyword evidence="9" id="KW-1185">Reference proteome</keyword>
<protein>
    <submittedName>
        <fullName evidence="8">Major facilitator superfamily domain-containing protein</fullName>
    </submittedName>
</protein>
<dbReference type="SUPFAM" id="SSF103473">
    <property type="entry name" value="MFS general substrate transporter"/>
    <property type="match status" value="1"/>
</dbReference>
<feature type="compositionally biased region" description="Low complexity" evidence="5">
    <location>
        <begin position="262"/>
        <end position="272"/>
    </location>
</feature>
<gene>
    <name evidence="8" type="ORF">C8A05DRAFT_34908</name>
</gene>